<evidence type="ECO:0000313" key="16">
    <source>
        <dbReference type="EMBL" id="RZT76347.1"/>
    </source>
</evidence>
<accession>A0ABY0IN88</accession>
<evidence type="ECO:0000256" key="5">
    <source>
        <dbReference type="ARBA" id="ARBA00022645"/>
    </source>
</evidence>
<comment type="caution">
    <text evidence="16">The sequence shown here is derived from an EMBL/GenBank/DDBJ whole genome shotgun (WGS) entry which is preliminary data.</text>
</comment>
<keyword evidence="8" id="KW-0378">Hydrolase</keyword>
<evidence type="ECO:0000256" key="6">
    <source>
        <dbReference type="ARBA" id="ARBA00022670"/>
    </source>
</evidence>
<evidence type="ECO:0000256" key="8">
    <source>
        <dbReference type="ARBA" id="ARBA00022801"/>
    </source>
</evidence>
<dbReference type="EC" id="3.4.16.4" evidence="4"/>
<dbReference type="InterPro" id="IPR018044">
    <property type="entry name" value="Peptidase_S11"/>
</dbReference>
<keyword evidence="5" id="KW-0121">Carboxypeptidase</keyword>
<dbReference type="InterPro" id="IPR015956">
    <property type="entry name" value="Peniciliin-bd_prot_C_sf"/>
</dbReference>
<dbReference type="PANTHER" id="PTHR21581:SF6">
    <property type="entry name" value="TRAFFICKING PROTEIN PARTICLE COMPLEX SUBUNIT 12"/>
    <property type="match status" value="1"/>
</dbReference>
<evidence type="ECO:0000256" key="2">
    <source>
        <dbReference type="ARBA" id="ARBA00004752"/>
    </source>
</evidence>
<dbReference type="Pfam" id="PF00768">
    <property type="entry name" value="Peptidase_S11"/>
    <property type="match status" value="1"/>
</dbReference>
<keyword evidence="10" id="KW-0573">Peptidoglycan synthesis</keyword>
<reference evidence="16 17" key="1">
    <citation type="submission" date="2019-02" db="EMBL/GenBank/DDBJ databases">
        <title>Genomic Encyclopedia of Type Strains, Phase IV (KMG-IV): sequencing the most valuable type-strain genomes for metagenomic binning, comparative biology and taxonomic classification.</title>
        <authorList>
            <person name="Goeker M."/>
        </authorList>
    </citation>
    <scope>NUCLEOTIDE SEQUENCE [LARGE SCALE GENOMIC DNA]</scope>
    <source>
        <strain evidence="16 17">DSM 21223</strain>
    </source>
</reference>
<protein>
    <recommendedName>
        <fullName evidence="4">serine-type D-Ala-D-Ala carboxypeptidase</fullName>
        <ecNumber evidence="4">3.4.16.4</ecNumber>
    </recommendedName>
</protein>
<keyword evidence="17" id="KW-1185">Reference proteome</keyword>
<dbReference type="InterPro" id="IPR012907">
    <property type="entry name" value="Peptidase_S11_C"/>
</dbReference>
<evidence type="ECO:0000256" key="14">
    <source>
        <dbReference type="SAM" id="SignalP"/>
    </source>
</evidence>
<evidence type="ECO:0000256" key="10">
    <source>
        <dbReference type="ARBA" id="ARBA00022984"/>
    </source>
</evidence>
<gene>
    <name evidence="16" type="ORF">EV678_2223</name>
</gene>
<evidence type="ECO:0000256" key="9">
    <source>
        <dbReference type="ARBA" id="ARBA00022960"/>
    </source>
</evidence>
<dbReference type="Proteomes" id="UP000292136">
    <property type="component" value="Unassembled WGS sequence"/>
</dbReference>
<dbReference type="EMBL" id="SHKM01000002">
    <property type="protein sequence ID" value="RZT76347.1"/>
    <property type="molecule type" value="Genomic_DNA"/>
</dbReference>
<comment type="catalytic activity">
    <reaction evidence="12">
        <text>Preferential cleavage: (Ac)2-L-Lys-D-Ala-|-D-Ala. Also transpeptidation of peptidyl-alanyl moieties that are N-acyl substituents of D-alanine.</text>
        <dbReference type="EC" id="3.4.16.4"/>
    </reaction>
</comment>
<feature type="signal peptide" evidence="14">
    <location>
        <begin position="1"/>
        <end position="32"/>
    </location>
</feature>
<feature type="chain" id="PRO_5047114017" description="serine-type D-Ala-D-Ala carboxypeptidase" evidence="14">
    <location>
        <begin position="33"/>
        <end position="389"/>
    </location>
</feature>
<dbReference type="SMART" id="SM00936">
    <property type="entry name" value="PBP5_C"/>
    <property type="match status" value="1"/>
</dbReference>
<evidence type="ECO:0000259" key="15">
    <source>
        <dbReference type="SMART" id="SM00936"/>
    </source>
</evidence>
<organism evidence="16 17">
    <name type="scientific">Azospira oryzae</name>
    <dbReference type="NCBI Taxonomy" id="146939"/>
    <lineage>
        <taxon>Bacteria</taxon>
        <taxon>Pseudomonadati</taxon>
        <taxon>Pseudomonadota</taxon>
        <taxon>Betaproteobacteria</taxon>
        <taxon>Rhodocyclales</taxon>
        <taxon>Rhodocyclaceae</taxon>
        <taxon>Azospira</taxon>
    </lineage>
</organism>
<sequence>MSDRISRRFSSVFRASVLAGCASLLLAGPAGAQQMPPAPGIAAKAWLLVEFGSGQTLVAENADQRVDPASLTKLMTAYLTFSALKQGVLKLDQGVPVTEKAWRTGGSKMFIKVGTQVPVEDLIKGMIVQSGNDACVALAEAIAGSEERFAQMMNQEAARLGMKNTHYMNATGLPDPEHYATARDLATLTTAIIRDFPTEYAKYYSMKEFRYNNITQPNRNRLLWADPTVDGVKTGHTESAGYCLISSSKRGPRRLLSVLLGAESDGMRAQESLKLLNHGFQYYDAVSLYTKNQTVSELKVFKGKDNTVRAGFQNDFILAVPKGYSSRIQAQLESKQPLVAPVSQGQVIGTMKVSLDGKPYGEYPVVALDAVPVAGILGRGIDSIKLWFK</sequence>
<comment type="pathway">
    <text evidence="2">Cell wall biogenesis; peptidoglycan biosynthesis.</text>
</comment>
<evidence type="ECO:0000256" key="3">
    <source>
        <dbReference type="ARBA" id="ARBA00007164"/>
    </source>
</evidence>
<evidence type="ECO:0000256" key="11">
    <source>
        <dbReference type="ARBA" id="ARBA00023316"/>
    </source>
</evidence>
<evidence type="ECO:0000256" key="13">
    <source>
        <dbReference type="RuleBase" id="RU004016"/>
    </source>
</evidence>
<proteinExistence type="inferred from homology"/>
<keyword evidence="7 14" id="KW-0732">Signal</keyword>
<dbReference type="Gene3D" id="3.40.710.10">
    <property type="entry name" value="DD-peptidase/beta-lactamase superfamily"/>
    <property type="match status" value="1"/>
</dbReference>
<comment type="function">
    <text evidence="1">Removes C-terminal D-alanyl residues from sugar-peptide cell wall precursors.</text>
</comment>
<feature type="domain" description="Peptidase S11 D-Ala-D-Ala carboxypeptidase A C-terminal" evidence="15">
    <location>
        <begin position="283"/>
        <end position="373"/>
    </location>
</feature>
<dbReference type="PANTHER" id="PTHR21581">
    <property type="entry name" value="D-ALANYL-D-ALANINE CARBOXYPEPTIDASE"/>
    <property type="match status" value="1"/>
</dbReference>
<dbReference type="PRINTS" id="PR00725">
    <property type="entry name" value="DADACBPTASE1"/>
</dbReference>
<evidence type="ECO:0000256" key="4">
    <source>
        <dbReference type="ARBA" id="ARBA00012448"/>
    </source>
</evidence>
<evidence type="ECO:0000313" key="17">
    <source>
        <dbReference type="Proteomes" id="UP000292136"/>
    </source>
</evidence>
<dbReference type="SUPFAM" id="SSF69189">
    <property type="entry name" value="Penicillin-binding protein associated domain"/>
    <property type="match status" value="1"/>
</dbReference>
<dbReference type="InterPro" id="IPR012338">
    <property type="entry name" value="Beta-lactam/transpept-like"/>
</dbReference>
<keyword evidence="6" id="KW-0645">Protease</keyword>
<dbReference type="SUPFAM" id="SSF56601">
    <property type="entry name" value="beta-lactamase/transpeptidase-like"/>
    <property type="match status" value="1"/>
</dbReference>
<dbReference type="Pfam" id="PF07943">
    <property type="entry name" value="PBP5_C"/>
    <property type="match status" value="1"/>
</dbReference>
<comment type="similarity">
    <text evidence="3 13">Belongs to the peptidase S11 family.</text>
</comment>
<keyword evidence="9" id="KW-0133">Cell shape</keyword>
<dbReference type="Gene3D" id="2.60.410.10">
    <property type="entry name" value="D-Ala-D-Ala carboxypeptidase, C-terminal domain"/>
    <property type="match status" value="1"/>
</dbReference>
<name>A0ABY0IN88_9RHOO</name>
<evidence type="ECO:0000256" key="12">
    <source>
        <dbReference type="ARBA" id="ARBA00034000"/>
    </source>
</evidence>
<keyword evidence="11" id="KW-0961">Cell wall biogenesis/degradation</keyword>
<dbReference type="InterPro" id="IPR001967">
    <property type="entry name" value="Peptidase_S11_N"/>
</dbReference>
<evidence type="ECO:0000256" key="7">
    <source>
        <dbReference type="ARBA" id="ARBA00022729"/>
    </source>
</evidence>
<evidence type="ECO:0000256" key="1">
    <source>
        <dbReference type="ARBA" id="ARBA00003217"/>
    </source>
</evidence>
<dbReference type="InterPro" id="IPR037167">
    <property type="entry name" value="Peptidase_S11_C_sf"/>
</dbReference>